<gene>
    <name evidence="2" type="ORF">L207DRAFT_571004</name>
</gene>
<accession>A0A2J6R7C8</accession>
<feature type="region of interest" description="Disordered" evidence="1">
    <location>
        <begin position="127"/>
        <end position="163"/>
    </location>
</feature>
<dbReference type="AlphaFoldDB" id="A0A2J6R7C8"/>
<organism evidence="2 3">
    <name type="scientific">Hyaloscypha variabilis (strain UAMH 11265 / GT02V1 / F)</name>
    <name type="common">Meliniomyces variabilis</name>
    <dbReference type="NCBI Taxonomy" id="1149755"/>
    <lineage>
        <taxon>Eukaryota</taxon>
        <taxon>Fungi</taxon>
        <taxon>Dikarya</taxon>
        <taxon>Ascomycota</taxon>
        <taxon>Pezizomycotina</taxon>
        <taxon>Leotiomycetes</taxon>
        <taxon>Helotiales</taxon>
        <taxon>Hyaloscyphaceae</taxon>
        <taxon>Hyaloscypha</taxon>
        <taxon>Hyaloscypha variabilis</taxon>
    </lineage>
</organism>
<sequence>MPCDDPDHEHPPWPVGSEKVLVIEACETKCGWCSKYKTGLANNLRVHARRHVANEKDLQKITIEKGKAGRKNVHMDKRRFPTLQAYNRNLEEPTALHTLDSLPSQARTSRIGDDMAYGLDRPGFLQQQSQHESGIASRPSHPSQQAPSCERSQDGDAPPTNVPAWLTSRAVQTVPFGSQLPDSIVISGEISSAPSGPNLLNPGEDFARQPLSISPWEAKPNNYPATCRFDKVCLDLIQKYTTLNATRGNVFEFSNRQFPHISALLSSKHHALVYPVAAAIASEIIYVFTVESLPEQIAILYLICSMIRWIITGSKEDYYSMPSWLRPGVAQIVTAHPIWVDMMPWPEARNRLCCDAQYHHNYEEFKNVYNETISINWPYEDADTLIRISPNEAAINPVFITHVRTNSSWTLGYSFLDKYPDFAEEVNIGKPRIVRNS</sequence>
<evidence type="ECO:0000313" key="3">
    <source>
        <dbReference type="Proteomes" id="UP000235786"/>
    </source>
</evidence>
<dbReference type="PANTHER" id="PTHR37012">
    <property type="entry name" value="B-ZIP TRANSCRIPTION FACTOR (EUROFUNG)-RELATED"/>
    <property type="match status" value="1"/>
</dbReference>
<name>A0A2J6R7C8_HYAVF</name>
<proteinExistence type="predicted"/>
<keyword evidence="3" id="KW-1185">Reference proteome</keyword>
<dbReference type="PANTHER" id="PTHR37012:SF2">
    <property type="entry name" value="BZIP DOMAIN-CONTAINING PROTEIN-RELATED"/>
    <property type="match status" value="1"/>
</dbReference>
<dbReference type="STRING" id="1149755.A0A2J6R7C8"/>
<dbReference type="Proteomes" id="UP000235786">
    <property type="component" value="Unassembled WGS sequence"/>
</dbReference>
<dbReference type="OrthoDB" id="2985014at2759"/>
<dbReference type="Pfam" id="PF11905">
    <property type="entry name" value="DUF3425"/>
    <property type="match status" value="1"/>
</dbReference>
<evidence type="ECO:0000256" key="1">
    <source>
        <dbReference type="SAM" id="MobiDB-lite"/>
    </source>
</evidence>
<reference evidence="2 3" key="1">
    <citation type="submission" date="2016-04" db="EMBL/GenBank/DDBJ databases">
        <title>A degradative enzymes factory behind the ericoid mycorrhizal symbiosis.</title>
        <authorList>
            <consortium name="DOE Joint Genome Institute"/>
            <person name="Martino E."/>
            <person name="Morin E."/>
            <person name="Grelet G."/>
            <person name="Kuo A."/>
            <person name="Kohler A."/>
            <person name="Daghino S."/>
            <person name="Barry K."/>
            <person name="Choi C."/>
            <person name="Cichocki N."/>
            <person name="Clum A."/>
            <person name="Copeland A."/>
            <person name="Hainaut M."/>
            <person name="Haridas S."/>
            <person name="Labutti K."/>
            <person name="Lindquist E."/>
            <person name="Lipzen A."/>
            <person name="Khouja H.-R."/>
            <person name="Murat C."/>
            <person name="Ohm R."/>
            <person name="Olson A."/>
            <person name="Spatafora J."/>
            <person name="Veneault-Fourrey C."/>
            <person name="Henrissat B."/>
            <person name="Grigoriev I."/>
            <person name="Martin F."/>
            <person name="Perotto S."/>
        </authorList>
    </citation>
    <scope>NUCLEOTIDE SEQUENCE [LARGE SCALE GENOMIC DNA]</scope>
    <source>
        <strain evidence="2 3">F</strain>
    </source>
</reference>
<protein>
    <submittedName>
        <fullName evidence="2">Uncharacterized protein</fullName>
    </submittedName>
</protein>
<dbReference type="InterPro" id="IPR021833">
    <property type="entry name" value="DUF3425"/>
</dbReference>
<dbReference type="EMBL" id="KZ613954">
    <property type="protein sequence ID" value="PMD34425.1"/>
    <property type="molecule type" value="Genomic_DNA"/>
</dbReference>
<evidence type="ECO:0000313" key="2">
    <source>
        <dbReference type="EMBL" id="PMD34425.1"/>
    </source>
</evidence>